<protein>
    <submittedName>
        <fullName evidence="1">DUF885 domain-containing protein</fullName>
    </submittedName>
</protein>
<accession>A0A418WWR5</accession>
<dbReference type="PANTHER" id="PTHR33361">
    <property type="entry name" value="GLR0591 PROTEIN"/>
    <property type="match status" value="1"/>
</dbReference>
<dbReference type="Pfam" id="PF05960">
    <property type="entry name" value="DUF885"/>
    <property type="match status" value="1"/>
</dbReference>
<evidence type="ECO:0000313" key="1">
    <source>
        <dbReference type="EMBL" id="RJG04686.1"/>
    </source>
</evidence>
<dbReference type="PANTHER" id="PTHR33361:SF16">
    <property type="entry name" value="DUF885 DOMAIN-CONTAINING PROTEIN"/>
    <property type="match status" value="1"/>
</dbReference>
<keyword evidence="2" id="KW-1185">Reference proteome</keyword>
<gene>
    <name evidence="1" type="ORF">D3870_00415</name>
</gene>
<dbReference type="AlphaFoldDB" id="A0A418WWR5"/>
<sequence length="645" mass="72887">MAWRRCEVSHSASHFPASMQPCIFVKCPCYDPRPGRRFAAADSLDHEHPYPRTGTSMPTAIASVLRKSSSFAVLLMFCASASCQDAADPSQTLDRIFKSYARDTAPYFPFSASDNGDHRYDGVFANDLGDEYRTGLKRLCSDYLRELGTIDKAALPRQAQLSHTMFERRLVNCIDSFAGNWHWMPINQASGWHANFPVMGAGNGSHPFKTVRNYEDFLKRIDGFVVWIDTAIANMRIGMAQEVIQPRDLMLKVLPQLEAHIVDMPAKSMFYTPLTKFPSDFDEETRRALTARYIAAIETKIVPAYRRLHAFMRDEYIPACRTTSGLVDLPGGSDMYRRAVRIATTTDMTPEQIHALGLAEVDRVHAEIVKLKAEIDAAHDVPLTRHGDADSLLDAYREFRSTVEKELPKLFGRLPKTDFEIRAIEAFREKSMSSSYLFPPINGSRPGVFYLNTASMKAAGAHGTVQRSLFLHEAVPGHHLQVALQRESTELPLFRRTAWYAAFGEGWALYAESLGDDMGLYRNRRDRLAMRRDELYRAARLVVDVGLHEKGWTRQQAIDYMRERGGMAAAAAEREVERYMAWPGQALSYKIGQLKILAIRQKVEAALGGSFDLRAFHDELLRDGAMPLDILDAKMERWLAAQQAR</sequence>
<dbReference type="Proteomes" id="UP000285190">
    <property type="component" value="Unassembled WGS sequence"/>
</dbReference>
<evidence type="ECO:0000313" key="2">
    <source>
        <dbReference type="Proteomes" id="UP000285190"/>
    </source>
</evidence>
<reference evidence="1 2" key="1">
    <citation type="submission" date="2018-09" db="EMBL/GenBank/DDBJ databases">
        <authorList>
            <person name="Zhu H."/>
        </authorList>
    </citation>
    <scope>NUCLEOTIDE SEQUENCE [LARGE SCALE GENOMIC DNA]</scope>
    <source>
        <strain evidence="1 2">K2R10-39</strain>
    </source>
</reference>
<organism evidence="1 2">
    <name type="scientific">Noviherbaspirillum cavernae</name>
    <dbReference type="NCBI Taxonomy" id="2320862"/>
    <lineage>
        <taxon>Bacteria</taxon>
        <taxon>Pseudomonadati</taxon>
        <taxon>Pseudomonadota</taxon>
        <taxon>Betaproteobacteria</taxon>
        <taxon>Burkholderiales</taxon>
        <taxon>Oxalobacteraceae</taxon>
        <taxon>Noviherbaspirillum</taxon>
    </lineage>
</organism>
<proteinExistence type="predicted"/>
<name>A0A418WWR5_9BURK</name>
<dbReference type="InterPro" id="IPR010281">
    <property type="entry name" value="DUF885"/>
</dbReference>
<dbReference type="EMBL" id="QYUN01000002">
    <property type="protein sequence ID" value="RJG04686.1"/>
    <property type="molecule type" value="Genomic_DNA"/>
</dbReference>
<comment type="caution">
    <text evidence="1">The sequence shown here is derived from an EMBL/GenBank/DDBJ whole genome shotgun (WGS) entry which is preliminary data.</text>
</comment>